<evidence type="ECO:0000259" key="4">
    <source>
        <dbReference type="PROSITE" id="PS01124"/>
    </source>
</evidence>
<feature type="domain" description="HTH araC/xylS-type" evidence="4">
    <location>
        <begin position="6"/>
        <end position="103"/>
    </location>
</feature>
<keyword evidence="6" id="KW-1185">Reference proteome</keyword>
<evidence type="ECO:0000256" key="2">
    <source>
        <dbReference type="ARBA" id="ARBA00023125"/>
    </source>
</evidence>
<dbReference type="InterPro" id="IPR010499">
    <property type="entry name" value="AraC_E-bd"/>
</dbReference>
<evidence type="ECO:0000313" key="6">
    <source>
        <dbReference type="Proteomes" id="UP001181046"/>
    </source>
</evidence>
<comment type="caution">
    <text evidence="5">The sequence shown here is derived from an EMBL/GenBank/DDBJ whole genome shotgun (WGS) entry which is preliminary data.</text>
</comment>
<dbReference type="EMBL" id="JARQAJ010000002">
    <property type="protein sequence ID" value="MDT2759119.1"/>
    <property type="molecule type" value="Genomic_DNA"/>
</dbReference>
<dbReference type="Gene3D" id="3.20.80.10">
    <property type="entry name" value="Regulatory factor, effector binding domain"/>
    <property type="match status" value="1"/>
</dbReference>
<dbReference type="SUPFAM" id="SSF46689">
    <property type="entry name" value="Homeodomain-like"/>
    <property type="match status" value="2"/>
</dbReference>
<organism evidence="5 6">
    <name type="scientific">Enterococcus xiangfangensis</name>
    <dbReference type="NCBI Taxonomy" id="1296537"/>
    <lineage>
        <taxon>Bacteria</taxon>
        <taxon>Bacillati</taxon>
        <taxon>Bacillota</taxon>
        <taxon>Bacilli</taxon>
        <taxon>Lactobacillales</taxon>
        <taxon>Enterococcaceae</taxon>
        <taxon>Enterococcus</taxon>
    </lineage>
</organism>
<dbReference type="InterPro" id="IPR011256">
    <property type="entry name" value="Reg_factor_effector_dom_sf"/>
</dbReference>
<dbReference type="InterPro" id="IPR009057">
    <property type="entry name" value="Homeodomain-like_sf"/>
</dbReference>
<dbReference type="SMART" id="SM00342">
    <property type="entry name" value="HTH_ARAC"/>
    <property type="match status" value="1"/>
</dbReference>
<dbReference type="InterPro" id="IPR029442">
    <property type="entry name" value="GyrI-like"/>
</dbReference>
<dbReference type="InterPro" id="IPR050959">
    <property type="entry name" value="MarA-like"/>
</dbReference>
<dbReference type="Pfam" id="PF06445">
    <property type="entry name" value="GyrI-like"/>
    <property type="match status" value="1"/>
</dbReference>
<dbReference type="SMART" id="SM00871">
    <property type="entry name" value="AraC_E_bind"/>
    <property type="match status" value="1"/>
</dbReference>
<dbReference type="Gene3D" id="1.10.10.60">
    <property type="entry name" value="Homeodomain-like"/>
    <property type="match status" value="2"/>
</dbReference>
<proteinExistence type="predicted"/>
<dbReference type="InterPro" id="IPR018060">
    <property type="entry name" value="HTH_AraC"/>
</dbReference>
<evidence type="ECO:0000313" key="5">
    <source>
        <dbReference type="EMBL" id="MDT2759119.1"/>
    </source>
</evidence>
<evidence type="ECO:0000256" key="1">
    <source>
        <dbReference type="ARBA" id="ARBA00023015"/>
    </source>
</evidence>
<name>A0ABU3F8W7_9ENTE</name>
<keyword evidence="2" id="KW-0238">DNA-binding</keyword>
<dbReference type="SUPFAM" id="SSF55136">
    <property type="entry name" value="Probable bacterial effector-binding domain"/>
    <property type="match status" value="1"/>
</dbReference>
<sequence>MIQELNRLMEYIEEHLTQEISIAEVAKQIGISEYHLKRTFSFIAGISLIDYIKNRRLAMANKDLAEGELVTDVAFKYRYQSVEGFSRAFREWSGSLPSEVIKSRQQKSFPRRSFFIDVKGGVSMDFKIEEKEAFNLVGVSKRVPLQFEGVNNAIQELAQSITAQQKAEMHELGDLYPQRVLNASYAFDEARMEERGDLTHVIGFATTKENHFADLTQLQVAKHTWAVFPNQGPFPQTLQDTWGKIYSEWLPSSEYELVQAPEISFTNFDDGLENCYSEIWLAVKAKN</sequence>
<keyword evidence="3" id="KW-0804">Transcription</keyword>
<gene>
    <name evidence="5" type="ORF">P7H27_05020</name>
</gene>
<accession>A0ABU3F8W7</accession>
<dbReference type="PROSITE" id="PS01124">
    <property type="entry name" value="HTH_ARAC_FAMILY_2"/>
    <property type="match status" value="1"/>
</dbReference>
<protein>
    <submittedName>
        <fullName evidence="5">AraC family transcriptional regulator</fullName>
    </submittedName>
</protein>
<keyword evidence="1" id="KW-0805">Transcription regulation</keyword>
<dbReference type="RefSeq" id="WP_311829661.1">
    <property type="nucleotide sequence ID" value="NZ_JARQAJ010000002.1"/>
</dbReference>
<evidence type="ECO:0000256" key="3">
    <source>
        <dbReference type="ARBA" id="ARBA00023163"/>
    </source>
</evidence>
<dbReference type="Pfam" id="PF12833">
    <property type="entry name" value="HTH_18"/>
    <property type="match status" value="1"/>
</dbReference>
<dbReference type="PANTHER" id="PTHR47504:SF5">
    <property type="entry name" value="RIGHT ORIGIN-BINDING PROTEIN"/>
    <property type="match status" value="1"/>
</dbReference>
<reference evidence="5" key="1">
    <citation type="submission" date="2023-03" db="EMBL/GenBank/DDBJ databases">
        <authorList>
            <person name="Shen W."/>
            <person name="Cai J."/>
        </authorList>
    </citation>
    <scope>NUCLEOTIDE SEQUENCE</scope>
    <source>
        <strain evidence="5">P66-3</strain>
    </source>
</reference>
<dbReference type="Proteomes" id="UP001181046">
    <property type="component" value="Unassembled WGS sequence"/>
</dbReference>
<dbReference type="PANTHER" id="PTHR47504">
    <property type="entry name" value="RIGHT ORIGIN-BINDING PROTEIN"/>
    <property type="match status" value="1"/>
</dbReference>